<dbReference type="SUPFAM" id="SSF56281">
    <property type="entry name" value="Metallo-hydrolase/oxidoreductase"/>
    <property type="match status" value="1"/>
</dbReference>
<dbReference type="EMBL" id="JAPZBR010000008">
    <property type="protein sequence ID" value="KAJ5341703.1"/>
    <property type="molecule type" value="Genomic_DNA"/>
</dbReference>
<gene>
    <name evidence="2" type="ORF">N7541_010827</name>
</gene>
<dbReference type="PANTHER" id="PTHR13754">
    <property type="entry name" value="METALLO-BETA-LACTAMASE SUPERFAMILY PROTEIN"/>
    <property type="match status" value="1"/>
</dbReference>
<evidence type="ECO:0000313" key="3">
    <source>
        <dbReference type="Proteomes" id="UP001148299"/>
    </source>
</evidence>
<dbReference type="PANTHER" id="PTHR13754:SF13">
    <property type="entry name" value="METALLO-BETA-LACTAMASE SUPERFAMILY PROTEIN (AFU_ORTHOLOGUE AFUA_3G07630)"/>
    <property type="match status" value="1"/>
</dbReference>
<protein>
    <recommendedName>
        <fullName evidence="1">Metallo-beta-lactamase domain-containing protein</fullName>
    </recommendedName>
</protein>
<organism evidence="2 3">
    <name type="scientific">Penicillium brevicompactum</name>
    <dbReference type="NCBI Taxonomy" id="5074"/>
    <lineage>
        <taxon>Eukaryota</taxon>
        <taxon>Fungi</taxon>
        <taxon>Dikarya</taxon>
        <taxon>Ascomycota</taxon>
        <taxon>Pezizomycotina</taxon>
        <taxon>Eurotiomycetes</taxon>
        <taxon>Eurotiomycetidae</taxon>
        <taxon>Eurotiales</taxon>
        <taxon>Aspergillaceae</taxon>
        <taxon>Penicillium</taxon>
    </lineage>
</organism>
<proteinExistence type="predicted"/>
<dbReference type="CDD" id="cd07713">
    <property type="entry name" value="DHPS-like_MBL-fold"/>
    <property type="match status" value="1"/>
</dbReference>
<dbReference type="Proteomes" id="UP001148299">
    <property type="component" value="Unassembled WGS sequence"/>
</dbReference>
<name>A0A9W9UHU6_PENBR</name>
<dbReference type="InterPro" id="IPR052926">
    <property type="entry name" value="Metallo-beta-lactamase_dom"/>
</dbReference>
<feature type="domain" description="Metallo-beta-lactamase" evidence="1">
    <location>
        <begin position="78"/>
        <end position="173"/>
    </location>
</feature>
<comment type="caution">
    <text evidence="2">The sequence shown here is derived from an EMBL/GenBank/DDBJ whole genome shotgun (WGS) entry which is preliminary data.</text>
</comment>
<reference evidence="2" key="2">
    <citation type="journal article" date="2023" name="IMA Fungus">
        <title>Comparative genomic study of the Penicillium genus elucidates a diverse pangenome and 15 lateral gene transfer events.</title>
        <authorList>
            <person name="Petersen C."/>
            <person name="Sorensen T."/>
            <person name="Nielsen M.R."/>
            <person name="Sondergaard T.E."/>
            <person name="Sorensen J.L."/>
            <person name="Fitzpatrick D.A."/>
            <person name="Frisvad J.C."/>
            <person name="Nielsen K.L."/>
        </authorList>
    </citation>
    <scope>NUCLEOTIDE SEQUENCE</scope>
    <source>
        <strain evidence="2">IBT 35675</strain>
    </source>
</reference>
<evidence type="ECO:0000259" key="1">
    <source>
        <dbReference type="Pfam" id="PF00753"/>
    </source>
</evidence>
<dbReference type="InterPro" id="IPR001279">
    <property type="entry name" value="Metallo-B-lactamas"/>
</dbReference>
<keyword evidence="3" id="KW-1185">Reference proteome</keyword>
<dbReference type="Gene3D" id="3.60.15.10">
    <property type="entry name" value="Ribonuclease Z/Hydroxyacylglutathione hydrolase-like"/>
    <property type="match status" value="1"/>
</dbReference>
<dbReference type="AlphaFoldDB" id="A0A9W9UHU6"/>
<dbReference type="InterPro" id="IPR041712">
    <property type="entry name" value="DHPS-like_MBL-fold"/>
</dbReference>
<dbReference type="GO" id="GO:0016740">
    <property type="term" value="F:transferase activity"/>
    <property type="evidence" value="ECO:0007669"/>
    <property type="project" value="TreeGrafter"/>
</dbReference>
<evidence type="ECO:0000313" key="2">
    <source>
        <dbReference type="EMBL" id="KAJ5341703.1"/>
    </source>
</evidence>
<reference evidence="2" key="1">
    <citation type="submission" date="2022-12" db="EMBL/GenBank/DDBJ databases">
        <authorList>
            <person name="Petersen C."/>
        </authorList>
    </citation>
    <scope>NUCLEOTIDE SEQUENCE</scope>
    <source>
        <strain evidence="2">IBT 35675</strain>
    </source>
</reference>
<dbReference type="InterPro" id="IPR036866">
    <property type="entry name" value="RibonucZ/Hydroxyglut_hydro"/>
</dbReference>
<accession>A0A9W9UHU6</accession>
<dbReference type="Pfam" id="PF00753">
    <property type="entry name" value="Lactamase_B"/>
    <property type="match status" value="1"/>
</dbReference>
<sequence>MLTAIDHLEIHVIVNDELDPISPSPNPAVKVASRFMGVPLSRLNSDTDRGGAEMEMRMDNICCAAHGISLLLIATKDDKKHHFLFDAGPEGAVWERNSSRLRAEIGQIEHIALSHYHRDHSGGLTRAIELINKKVGGSKGVVVDVHPDRPAYRGVQADRPISLEADPSFEELEAAGGTLLKSDQLHTALDDFFLISGEIPRETTYEDGIYGGLRFNDVTKQWEEDTLVTEERYVMCNLKGLLFGHDAGKGLVVFTGCGHAGIVNTCRDAVKLGNGTPLYCVVGGYHLADADEGKLNATMEDLKKMKPQVLLAGHCTGWRFKCLIARELPNCLVPCFSGSKYTL</sequence>